<dbReference type="InterPro" id="IPR013228">
    <property type="entry name" value="PE-PPE_C"/>
</dbReference>
<protein>
    <recommendedName>
        <fullName evidence="2">PE-PPE domain-containing protein</fullName>
    </recommendedName>
</protein>
<feature type="chain" id="PRO_5029779288" description="PE-PPE domain-containing protein" evidence="1">
    <location>
        <begin position="31"/>
        <end position="326"/>
    </location>
</feature>
<dbReference type="EMBL" id="AP022569">
    <property type="protein sequence ID" value="BBX47249.1"/>
    <property type="molecule type" value="Genomic_DNA"/>
</dbReference>
<organism evidence="3 4">
    <name type="scientific">Mycobacterium cookii</name>
    <dbReference type="NCBI Taxonomy" id="1775"/>
    <lineage>
        <taxon>Bacteria</taxon>
        <taxon>Bacillati</taxon>
        <taxon>Actinomycetota</taxon>
        <taxon>Actinomycetes</taxon>
        <taxon>Mycobacteriales</taxon>
        <taxon>Mycobacteriaceae</taxon>
        <taxon>Mycobacterium</taxon>
    </lineage>
</organism>
<feature type="domain" description="PE-PPE" evidence="2">
    <location>
        <begin position="100"/>
        <end position="241"/>
    </location>
</feature>
<name>A0A7I7KZV5_9MYCO</name>
<accession>A0A7I7KZV5</accession>
<dbReference type="Proteomes" id="UP000465866">
    <property type="component" value="Chromosome"/>
</dbReference>
<feature type="signal peptide" evidence="1">
    <location>
        <begin position="1"/>
        <end position="30"/>
    </location>
</feature>
<keyword evidence="4" id="KW-1185">Reference proteome</keyword>
<dbReference type="AlphaFoldDB" id="A0A7I7KZV5"/>
<evidence type="ECO:0000256" key="1">
    <source>
        <dbReference type="SAM" id="SignalP"/>
    </source>
</evidence>
<dbReference type="KEGG" id="mcoo:MCOO_32640"/>
<reference evidence="3 4" key="1">
    <citation type="journal article" date="2019" name="Emerg. Microbes Infect.">
        <title>Comprehensive subspecies identification of 175 nontuberculous mycobacteria species based on 7547 genomic profiles.</title>
        <authorList>
            <person name="Matsumoto Y."/>
            <person name="Kinjo T."/>
            <person name="Motooka D."/>
            <person name="Nabeya D."/>
            <person name="Jung N."/>
            <person name="Uechi K."/>
            <person name="Horii T."/>
            <person name="Iida T."/>
            <person name="Fujita J."/>
            <person name="Nakamura S."/>
        </authorList>
    </citation>
    <scope>NUCLEOTIDE SEQUENCE [LARGE SCALE GENOMIC DNA]</scope>
    <source>
        <strain evidence="3 4">JCM 12404</strain>
    </source>
</reference>
<keyword evidence="1" id="KW-0732">Signal</keyword>
<sequence length="326" mass="33913">MNGPKMPAKVAVGAMIAGAASALSIQAAHADDTLLPLGDPLAGSDTAIILGGTTEPTPSLAFAQAAENLYLNALGFDGGAMSSTVCDMVGTDPCAAPLQVLTTPELIQQGPSSLTAADDVTLAVENEFNANPGAFDAEHPLTIFGYSQSATAESIAMTQLHDYGIPLNDLHFVFIGDPSLEGTGIWPNLVPDLDSIFGSTLTDKLLTDLGFDGVLGNLTPTDLYPTTIYTLNSDGVANFQQDFESGGLLSTISHLFIQHVEYLGLTPAELANATVSTNGELTLVDISDNINNADAWLSAVFEHGAAGSGLLESVFQSLELYLTNMF</sequence>
<evidence type="ECO:0000313" key="4">
    <source>
        <dbReference type="Proteomes" id="UP000465866"/>
    </source>
</evidence>
<gene>
    <name evidence="3" type="ORF">MCOO_32640</name>
</gene>
<proteinExistence type="predicted"/>
<dbReference type="RefSeq" id="WP_232064614.1">
    <property type="nucleotide sequence ID" value="NZ_AP022569.1"/>
</dbReference>
<dbReference type="Pfam" id="PF08237">
    <property type="entry name" value="PE-PPE"/>
    <property type="match status" value="1"/>
</dbReference>
<evidence type="ECO:0000259" key="2">
    <source>
        <dbReference type="Pfam" id="PF08237"/>
    </source>
</evidence>
<evidence type="ECO:0000313" key="3">
    <source>
        <dbReference type="EMBL" id="BBX47249.1"/>
    </source>
</evidence>